<dbReference type="PIRSF" id="PIRSF018266">
    <property type="entry name" value="FecR"/>
    <property type="match status" value="1"/>
</dbReference>
<dbReference type="KEGG" id="neu:NE0548"/>
<feature type="domain" description="FecR N-terminal" evidence="2">
    <location>
        <begin position="13"/>
        <end position="52"/>
    </location>
</feature>
<dbReference type="Gene3D" id="3.55.50.30">
    <property type="match status" value="1"/>
</dbReference>
<reference evidence="4 5" key="1">
    <citation type="journal article" date="2003" name="J. Bacteriol.">
        <title>Complete genome sequence of the ammonia-oxidizing bacterium and obligate chemolithoautotroph Nitrosomonas europaea.</title>
        <authorList>
            <person name="Chain P."/>
            <person name="Lamerdin J."/>
            <person name="Larimer F."/>
            <person name="Regala W."/>
            <person name="Land M."/>
            <person name="Hauser L."/>
            <person name="Hooper A."/>
            <person name="Klotz M."/>
            <person name="Norton J."/>
            <person name="Sayavedra-Soto L."/>
            <person name="Arciero D."/>
            <person name="Hommes N."/>
            <person name="Whittaker M."/>
            <person name="Arp D."/>
        </authorList>
    </citation>
    <scope>NUCLEOTIDE SEQUENCE [LARGE SCALE GENOMIC DNA]</scope>
    <source>
        <strain evidence="5">ATCC 19718 / CIP 103999 / KCTC 2705 / NBRC 14298</strain>
    </source>
</reference>
<dbReference type="GO" id="GO:0016989">
    <property type="term" value="F:sigma factor antagonist activity"/>
    <property type="evidence" value="ECO:0007669"/>
    <property type="project" value="TreeGrafter"/>
</dbReference>
<gene>
    <name evidence="4" type="ordered locus">NE0548</name>
</gene>
<dbReference type="Pfam" id="PF04773">
    <property type="entry name" value="FecR"/>
    <property type="match status" value="1"/>
</dbReference>
<evidence type="ECO:0000313" key="4">
    <source>
        <dbReference type="EMBL" id="CAD84459.1"/>
    </source>
</evidence>
<evidence type="ECO:0000313" key="5">
    <source>
        <dbReference type="Proteomes" id="UP000001416"/>
    </source>
</evidence>
<dbReference type="RefSeq" id="WP_011111178.1">
    <property type="nucleotide sequence ID" value="NC_004757.1"/>
</dbReference>
<keyword evidence="4" id="KW-0472">Membrane</keyword>
<organism evidence="4 5">
    <name type="scientific">Nitrosomonas europaea (strain ATCC 19718 / CIP 103999 / KCTC 2705 / NBRC 14298)</name>
    <dbReference type="NCBI Taxonomy" id="228410"/>
    <lineage>
        <taxon>Bacteria</taxon>
        <taxon>Pseudomonadati</taxon>
        <taxon>Pseudomonadota</taxon>
        <taxon>Betaproteobacteria</taxon>
        <taxon>Nitrosomonadales</taxon>
        <taxon>Nitrosomonadaceae</taxon>
        <taxon>Nitrosomonas</taxon>
    </lineage>
</organism>
<dbReference type="InterPro" id="IPR012373">
    <property type="entry name" value="Ferrdict_sens_TM"/>
</dbReference>
<dbReference type="Pfam" id="PF16220">
    <property type="entry name" value="DUF4880"/>
    <property type="match status" value="1"/>
</dbReference>
<feature type="domain" description="Protein FecR C-terminal" evidence="3">
    <location>
        <begin position="242"/>
        <end position="301"/>
    </location>
</feature>
<dbReference type="InterPro" id="IPR032623">
    <property type="entry name" value="FecR_N"/>
</dbReference>
<dbReference type="EMBL" id="AL954747">
    <property type="protein sequence ID" value="CAD84459.1"/>
    <property type="molecule type" value="Genomic_DNA"/>
</dbReference>
<dbReference type="Gene3D" id="2.60.120.1440">
    <property type="match status" value="1"/>
</dbReference>
<dbReference type="PANTHER" id="PTHR30273">
    <property type="entry name" value="PERIPLASMIC SIGNAL SENSOR AND SIGMA FACTOR ACTIVATOR FECR-RELATED"/>
    <property type="match status" value="1"/>
</dbReference>
<evidence type="ECO:0000259" key="3">
    <source>
        <dbReference type="Pfam" id="PF16344"/>
    </source>
</evidence>
<dbReference type="eggNOG" id="COG3712">
    <property type="taxonomic scope" value="Bacteria"/>
</dbReference>
<sequence>MPESFHDDIDATARHWFIRQQGRALSAEEQRALTDWLAASPDHRTAWTRAEEDWQSLDRFRTDLSSELNKARHYRPRHHSSRYLKWAAAALVLIALPILYRASTGIPRHWQTATGERQHVTLADGSQLSLDTATRVTITQSWFQRLIQLQEGEIYLEVAPDWRPLQVTAADTRIRDIGTRFSVRDTPEKFTVQVEEGAVEIIRRDKHLVLHAGETVTRHPATDRWQLATVQGDIANWRQGILVFDQHRLPEVLQELARYHAVRFDLADPALGRKQISGRFRLDELDTTLRIIAETLNLNIEHPTPDRYLLSAAQKQ</sequence>
<accession>Q82WV9</accession>
<dbReference type="Pfam" id="PF16344">
    <property type="entry name" value="FecR_C"/>
    <property type="match status" value="1"/>
</dbReference>
<evidence type="ECO:0000259" key="1">
    <source>
        <dbReference type="Pfam" id="PF04773"/>
    </source>
</evidence>
<protein>
    <submittedName>
        <fullName evidence="4">Putative transmembrane sensor</fullName>
    </submittedName>
</protein>
<dbReference type="InterPro" id="IPR032508">
    <property type="entry name" value="FecR_C"/>
</dbReference>
<name>Q82WV9_NITEU</name>
<feature type="domain" description="FecR protein" evidence="1">
    <location>
        <begin position="110"/>
        <end position="200"/>
    </location>
</feature>
<dbReference type="PhylomeDB" id="Q82WV9"/>
<dbReference type="InterPro" id="IPR006860">
    <property type="entry name" value="FecR"/>
</dbReference>
<proteinExistence type="predicted"/>
<dbReference type="OrthoDB" id="8534726at2"/>
<dbReference type="PANTHER" id="PTHR30273:SF2">
    <property type="entry name" value="PROTEIN FECR"/>
    <property type="match status" value="1"/>
</dbReference>
<keyword evidence="5" id="KW-1185">Reference proteome</keyword>
<dbReference type="Proteomes" id="UP000001416">
    <property type="component" value="Chromosome"/>
</dbReference>
<keyword evidence="4" id="KW-0812">Transmembrane</keyword>
<dbReference type="AlphaFoldDB" id="Q82WV9"/>
<evidence type="ECO:0000259" key="2">
    <source>
        <dbReference type="Pfam" id="PF16220"/>
    </source>
</evidence>
<dbReference type="GeneID" id="87103750"/>
<dbReference type="STRING" id="228410.NE0548"/>
<dbReference type="HOGENOM" id="CLU_050192_0_0_4"/>